<keyword evidence="1" id="KW-0732">Signal</keyword>
<dbReference type="AlphaFoldDB" id="A0A7Y2E8N5"/>
<dbReference type="InterPro" id="IPR000782">
    <property type="entry name" value="FAS1_domain"/>
</dbReference>
<dbReference type="EMBL" id="JABDJR010000052">
    <property type="protein sequence ID" value="NNF05415.1"/>
    <property type="molecule type" value="Genomic_DNA"/>
</dbReference>
<evidence type="ECO:0000259" key="2">
    <source>
        <dbReference type="PROSITE" id="PS50213"/>
    </source>
</evidence>
<dbReference type="PROSITE" id="PS50213">
    <property type="entry name" value="FAS1"/>
    <property type="match status" value="1"/>
</dbReference>
<dbReference type="PROSITE" id="PS51257">
    <property type="entry name" value="PROKAR_LIPOPROTEIN"/>
    <property type="match status" value="1"/>
</dbReference>
<evidence type="ECO:0000313" key="4">
    <source>
        <dbReference type="Proteomes" id="UP000547674"/>
    </source>
</evidence>
<sequence>MKQVTLAAVIAASLCIAPAANAGGSCSSSASKASTYKHASNSPDIVDVAVEAGTFQTLAAALTAADLVEVLKGDGPFTVFAPTDDAFAALPKGTVESLLKPENKHKLISILTYHVVSGEVSAVEAVTARRAKTVEGQRVKFSIDDGQLMVNNANIVATDIAAENGVIHVIDRVLLP</sequence>
<dbReference type="InterPro" id="IPR036378">
    <property type="entry name" value="FAS1_dom_sf"/>
</dbReference>
<evidence type="ECO:0000313" key="3">
    <source>
        <dbReference type="EMBL" id="NNF05415.1"/>
    </source>
</evidence>
<name>A0A7Y2E8N5_UNCEI</name>
<dbReference type="PANTHER" id="PTHR10900:SF77">
    <property type="entry name" value="FI19380P1"/>
    <property type="match status" value="1"/>
</dbReference>
<dbReference type="SMART" id="SM00554">
    <property type="entry name" value="FAS1"/>
    <property type="match status" value="1"/>
</dbReference>
<feature type="signal peptide" evidence="1">
    <location>
        <begin position="1"/>
        <end position="22"/>
    </location>
</feature>
<feature type="chain" id="PRO_5030803691" evidence="1">
    <location>
        <begin position="23"/>
        <end position="176"/>
    </location>
</feature>
<dbReference type="Gene3D" id="2.30.180.10">
    <property type="entry name" value="FAS1 domain"/>
    <property type="match status" value="1"/>
</dbReference>
<reference evidence="3 4" key="1">
    <citation type="submission" date="2020-03" db="EMBL/GenBank/DDBJ databases">
        <title>Metabolic flexibility allows generalist bacteria to become dominant in a frequently disturbed ecosystem.</title>
        <authorList>
            <person name="Chen Y.-J."/>
            <person name="Leung P.M."/>
            <person name="Bay S.K."/>
            <person name="Hugenholtz P."/>
            <person name="Kessler A.J."/>
            <person name="Shelley G."/>
            <person name="Waite D.W."/>
            <person name="Cook P.L."/>
            <person name="Greening C."/>
        </authorList>
    </citation>
    <scope>NUCLEOTIDE SEQUENCE [LARGE SCALE GENOMIC DNA]</scope>
    <source>
        <strain evidence="3">SS_bin_28</strain>
    </source>
</reference>
<dbReference type="Proteomes" id="UP000547674">
    <property type="component" value="Unassembled WGS sequence"/>
</dbReference>
<dbReference type="InterPro" id="IPR050904">
    <property type="entry name" value="Adhesion/Biosynth-related"/>
</dbReference>
<feature type="domain" description="FAS1" evidence="2">
    <location>
        <begin position="42"/>
        <end position="174"/>
    </location>
</feature>
<comment type="caution">
    <text evidence="3">The sequence shown here is derived from an EMBL/GenBank/DDBJ whole genome shotgun (WGS) entry which is preliminary data.</text>
</comment>
<protein>
    <submittedName>
        <fullName evidence="3">Fasciclin domain-containing protein</fullName>
    </submittedName>
</protein>
<dbReference type="SUPFAM" id="SSF82153">
    <property type="entry name" value="FAS1 domain"/>
    <property type="match status" value="1"/>
</dbReference>
<dbReference type="PANTHER" id="PTHR10900">
    <property type="entry name" value="PERIOSTIN-RELATED"/>
    <property type="match status" value="1"/>
</dbReference>
<dbReference type="FunFam" id="2.30.180.10:FF:000019">
    <property type="entry name" value="Cell surface lipoprotein"/>
    <property type="match status" value="1"/>
</dbReference>
<accession>A0A7Y2E8N5</accession>
<evidence type="ECO:0000256" key="1">
    <source>
        <dbReference type="SAM" id="SignalP"/>
    </source>
</evidence>
<dbReference type="Pfam" id="PF02469">
    <property type="entry name" value="Fasciclin"/>
    <property type="match status" value="1"/>
</dbReference>
<proteinExistence type="predicted"/>
<gene>
    <name evidence="3" type="ORF">HKN21_01515</name>
</gene>
<organism evidence="3 4">
    <name type="scientific">Eiseniibacteriota bacterium</name>
    <dbReference type="NCBI Taxonomy" id="2212470"/>
    <lineage>
        <taxon>Bacteria</taxon>
        <taxon>Candidatus Eiseniibacteriota</taxon>
    </lineage>
</organism>